<evidence type="ECO:0000313" key="3">
    <source>
        <dbReference type="Proteomes" id="UP000248326"/>
    </source>
</evidence>
<proteinExistence type="predicted"/>
<dbReference type="AlphaFoldDB" id="A0A318SF95"/>
<dbReference type="SUPFAM" id="SSF48452">
    <property type="entry name" value="TPR-like"/>
    <property type="match status" value="3"/>
</dbReference>
<gene>
    <name evidence="2" type="ORF">DES52_113105</name>
</gene>
<organism evidence="2 3">
    <name type="scientific">Deinococcus yavapaiensis KR-236</name>
    <dbReference type="NCBI Taxonomy" id="694435"/>
    <lineage>
        <taxon>Bacteria</taxon>
        <taxon>Thermotogati</taxon>
        <taxon>Deinococcota</taxon>
        <taxon>Deinococci</taxon>
        <taxon>Deinococcales</taxon>
        <taxon>Deinococcaceae</taxon>
        <taxon>Deinococcus</taxon>
    </lineage>
</organism>
<dbReference type="InterPro" id="IPR011990">
    <property type="entry name" value="TPR-like_helical_dom_sf"/>
</dbReference>
<evidence type="ECO:0000259" key="1">
    <source>
        <dbReference type="SMART" id="SM01043"/>
    </source>
</evidence>
<name>A0A318SF95_9DEIO</name>
<dbReference type="InterPro" id="IPR005158">
    <property type="entry name" value="BTAD"/>
</dbReference>
<evidence type="ECO:0000313" key="2">
    <source>
        <dbReference type="EMBL" id="PYE52059.1"/>
    </source>
</evidence>
<sequence>MAASPLHPLLLALLDGRAADAARAFDDLTHPTPDDERWGGYALYALGELLRAHDVLVRAVARGSAAARVELATVTRALGQPSDALALLDLLDIPALETLDRVLAWRELGATLLALRRVPDALAALKRAWHDAAAFDDPLRGVAGAVALLLGQAYASRGASAPAAHYLDEALARTLPERRLHVHLVRALTRVHDGRYDAAEADVTIAETLTSQTAAAQALLWYARGSVARARLRWTDATAAFDRAACEARASGDVGVELHAALLHASVVTAQGRARDARRLIARATALATTDVEHAATHLRLGAALVLDGEAARALDAFTAARTAFVTADLAREAAWVDVHAAEAHFALGHDVDARLALERALDERGVMGNGAALLPELHLLPRVTDFLASHPTDELAAPFLHDRRAAGITAPLHVRLVSLGRQRVLADGRDVPIGMRRSLELLCFLLRHPGASRADVLLALWPDDDPKRSVNYFHRARHEFNAALPCLHMHFDKETEAYDVRVDGVRFSWDVWDVQRRLSTLDENAFLQALSLYGGPFLPSATTEWASKERTHLEWSLMKVGLQLMRRWSAEGEYRKSLNLSRRLLEVDPFDEGIAEFLVEATLQLEGRVEALAELKLITERFEAEQLVVPSRLRSLAQQIHPTN</sequence>
<reference evidence="2 3" key="1">
    <citation type="submission" date="2018-06" db="EMBL/GenBank/DDBJ databases">
        <title>Genomic Encyclopedia of Type Strains, Phase IV (KMG-IV): sequencing the most valuable type-strain genomes for metagenomic binning, comparative biology and taxonomic classification.</title>
        <authorList>
            <person name="Goeker M."/>
        </authorList>
    </citation>
    <scope>NUCLEOTIDE SEQUENCE [LARGE SCALE GENOMIC DNA]</scope>
    <source>
        <strain evidence="2 3">DSM 18048</strain>
    </source>
</reference>
<protein>
    <submittedName>
        <fullName evidence="2">Transcriptional activator</fullName>
    </submittedName>
</protein>
<dbReference type="RefSeq" id="WP_170131098.1">
    <property type="nucleotide sequence ID" value="NZ_QJSX01000013.1"/>
</dbReference>
<dbReference type="InterPro" id="IPR051677">
    <property type="entry name" value="AfsR-DnrI-RedD_regulator"/>
</dbReference>
<dbReference type="InterPro" id="IPR036388">
    <property type="entry name" value="WH-like_DNA-bd_sf"/>
</dbReference>
<dbReference type="SMART" id="SM01043">
    <property type="entry name" value="BTAD"/>
    <property type="match status" value="1"/>
</dbReference>
<dbReference type="Gene3D" id="1.25.40.10">
    <property type="entry name" value="Tetratricopeptide repeat domain"/>
    <property type="match status" value="2"/>
</dbReference>
<dbReference type="Pfam" id="PF03704">
    <property type="entry name" value="BTAD"/>
    <property type="match status" value="1"/>
</dbReference>
<dbReference type="Proteomes" id="UP000248326">
    <property type="component" value="Unassembled WGS sequence"/>
</dbReference>
<feature type="domain" description="Bacterial transcriptional activator" evidence="1">
    <location>
        <begin position="510"/>
        <end position="642"/>
    </location>
</feature>
<dbReference type="PANTHER" id="PTHR35807">
    <property type="entry name" value="TRANSCRIPTIONAL REGULATOR REDD-RELATED"/>
    <property type="match status" value="1"/>
</dbReference>
<accession>A0A318SF95</accession>
<dbReference type="EMBL" id="QJSX01000013">
    <property type="protein sequence ID" value="PYE52059.1"/>
    <property type="molecule type" value="Genomic_DNA"/>
</dbReference>
<comment type="caution">
    <text evidence="2">The sequence shown here is derived from an EMBL/GenBank/DDBJ whole genome shotgun (WGS) entry which is preliminary data.</text>
</comment>
<keyword evidence="3" id="KW-1185">Reference proteome</keyword>
<dbReference type="Gene3D" id="1.10.10.10">
    <property type="entry name" value="Winged helix-like DNA-binding domain superfamily/Winged helix DNA-binding domain"/>
    <property type="match status" value="1"/>
</dbReference>